<feature type="compositionally biased region" description="Polar residues" evidence="1">
    <location>
        <begin position="317"/>
        <end position="326"/>
    </location>
</feature>
<feature type="compositionally biased region" description="Polar residues" evidence="1">
    <location>
        <begin position="113"/>
        <end position="132"/>
    </location>
</feature>
<feature type="region of interest" description="Disordered" evidence="1">
    <location>
        <begin position="263"/>
        <end position="384"/>
    </location>
</feature>
<comment type="caution">
    <text evidence="2">The sequence shown here is derived from an EMBL/GenBank/DDBJ whole genome shotgun (WGS) entry which is preliminary data.</text>
</comment>
<evidence type="ECO:0000256" key="1">
    <source>
        <dbReference type="SAM" id="MobiDB-lite"/>
    </source>
</evidence>
<reference evidence="2" key="2">
    <citation type="journal article" date="2020" name="Nat. Commun.">
        <title>Large-scale genome sequencing of mycorrhizal fungi provides insights into the early evolution of symbiotic traits.</title>
        <authorList>
            <person name="Miyauchi S."/>
            <person name="Kiss E."/>
            <person name="Kuo A."/>
            <person name="Drula E."/>
            <person name="Kohler A."/>
            <person name="Sanchez-Garcia M."/>
            <person name="Morin E."/>
            <person name="Andreopoulos B."/>
            <person name="Barry K.W."/>
            <person name="Bonito G."/>
            <person name="Buee M."/>
            <person name="Carver A."/>
            <person name="Chen C."/>
            <person name="Cichocki N."/>
            <person name="Clum A."/>
            <person name="Culley D."/>
            <person name="Crous P.W."/>
            <person name="Fauchery L."/>
            <person name="Girlanda M."/>
            <person name="Hayes R.D."/>
            <person name="Keri Z."/>
            <person name="LaButti K."/>
            <person name="Lipzen A."/>
            <person name="Lombard V."/>
            <person name="Magnuson J."/>
            <person name="Maillard F."/>
            <person name="Murat C."/>
            <person name="Nolan M."/>
            <person name="Ohm R.A."/>
            <person name="Pangilinan J."/>
            <person name="Pereira M.F."/>
            <person name="Perotto S."/>
            <person name="Peter M."/>
            <person name="Pfister S."/>
            <person name="Riley R."/>
            <person name="Sitrit Y."/>
            <person name="Stielow J.B."/>
            <person name="Szollosi G."/>
            <person name="Zifcakova L."/>
            <person name="Stursova M."/>
            <person name="Spatafora J.W."/>
            <person name="Tedersoo L."/>
            <person name="Vaario L.M."/>
            <person name="Yamada A."/>
            <person name="Yan M."/>
            <person name="Wang P."/>
            <person name="Xu J."/>
            <person name="Bruns T."/>
            <person name="Baldrian P."/>
            <person name="Vilgalys R."/>
            <person name="Dunand C."/>
            <person name="Henrissat B."/>
            <person name="Grigoriev I.V."/>
            <person name="Hibbett D."/>
            <person name="Nagy L.G."/>
            <person name="Martin F.M."/>
        </authorList>
    </citation>
    <scope>NUCLEOTIDE SEQUENCE</scope>
    <source>
        <strain evidence="2">Prilba</strain>
    </source>
</reference>
<evidence type="ECO:0000313" key="3">
    <source>
        <dbReference type="Proteomes" id="UP000759537"/>
    </source>
</evidence>
<reference evidence="2" key="1">
    <citation type="submission" date="2019-10" db="EMBL/GenBank/DDBJ databases">
        <authorList>
            <consortium name="DOE Joint Genome Institute"/>
            <person name="Kuo A."/>
            <person name="Miyauchi S."/>
            <person name="Kiss E."/>
            <person name="Drula E."/>
            <person name="Kohler A."/>
            <person name="Sanchez-Garcia M."/>
            <person name="Andreopoulos B."/>
            <person name="Barry K.W."/>
            <person name="Bonito G."/>
            <person name="Buee M."/>
            <person name="Carver A."/>
            <person name="Chen C."/>
            <person name="Cichocki N."/>
            <person name="Clum A."/>
            <person name="Culley D."/>
            <person name="Crous P.W."/>
            <person name="Fauchery L."/>
            <person name="Girlanda M."/>
            <person name="Hayes R."/>
            <person name="Keri Z."/>
            <person name="LaButti K."/>
            <person name="Lipzen A."/>
            <person name="Lombard V."/>
            <person name="Magnuson J."/>
            <person name="Maillard F."/>
            <person name="Morin E."/>
            <person name="Murat C."/>
            <person name="Nolan M."/>
            <person name="Ohm R."/>
            <person name="Pangilinan J."/>
            <person name="Pereira M."/>
            <person name="Perotto S."/>
            <person name="Peter M."/>
            <person name="Riley R."/>
            <person name="Sitrit Y."/>
            <person name="Stielow B."/>
            <person name="Szollosi G."/>
            <person name="Zifcakova L."/>
            <person name="Stursova M."/>
            <person name="Spatafora J.W."/>
            <person name="Tedersoo L."/>
            <person name="Vaario L.-M."/>
            <person name="Yamada A."/>
            <person name="Yan M."/>
            <person name="Wang P."/>
            <person name="Xu J."/>
            <person name="Bruns T."/>
            <person name="Baldrian P."/>
            <person name="Vilgalys R."/>
            <person name="Henrissat B."/>
            <person name="Grigoriev I.V."/>
            <person name="Hibbett D."/>
            <person name="Nagy L.G."/>
            <person name="Martin F.M."/>
        </authorList>
    </citation>
    <scope>NUCLEOTIDE SEQUENCE</scope>
    <source>
        <strain evidence="2">Prilba</strain>
    </source>
</reference>
<feature type="compositionally biased region" description="Polar residues" evidence="1">
    <location>
        <begin position="478"/>
        <end position="489"/>
    </location>
</feature>
<dbReference type="OrthoDB" id="3265953at2759"/>
<dbReference type="AlphaFoldDB" id="A0A9P5JYP8"/>
<keyword evidence="3" id="KW-1185">Reference proteome</keyword>
<accession>A0A9P5JYP8</accession>
<feature type="compositionally biased region" description="Low complexity" evidence="1">
    <location>
        <begin position="133"/>
        <end position="149"/>
    </location>
</feature>
<organism evidence="2 3">
    <name type="scientific">Russula ochroleuca</name>
    <dbReference type="NCBI Taxonomy" id="152965"/>
    <lineage>
        <taxon>Eukaryota</taxon>
        <taxon>Fungi</taxon>
        <taxon>Dikarya</taxon>
        <taxon>Basidiomycota</taxon>
        <taxon>Agaricomycotina</taxon>
        <taxon>Agaricomycetes</taxon>
        <taxon>Russulales</taxon>
        <taxon>Russulaceae</taxon>
        <taxon>Russula</taxon>
    </lineage>
</organism>
<name>A0A9P5JYP8_9AGAM</name>
<feature type="compositionally biased region" description="Low complexity" evidence="1">
    <location>
        <begin position="286"/>
        <end position="300"/>
    </location>
</feature>
<feature type="region of interest" description="Disordered" evidence="1">
    <location>
        <begin position="39"/>
        <end position="221"/>
    </location>
</feature>
<dbReference type="EMBL" id="WHVB01000024">
    <property type="protein sequence ID" value="KAF8471001.1"/>
    <property type="molecule type" value="Genomic_DNA"/>
</dbReference>
<gene>
    <name evidence="2" type="ORF">DFH94DRAFT_770666</name>
</gene>
<feature type="compositionally biased region" description="Basic and acidic residues" evidence="1">
    <location>
        <begin position="490"/>
        <end position="500"/>
    </location>
</feature>
<feature type="region of interest" description="Disordered" evidence="1">
    <location>
        <begin position="478"/>
        <end position="500"/>
    </location>
</feature>
<feature type="compositionally biased region" description="Polar residues" evidence="1">
    <location>
        <begin position="161"/>
        <end position="182"/>
    </location>
</feature>
<evidence type="ECO:0000313" key="2">
    <source>
        <dbReference type="EMBL" id="KAF8471001.1"/>
    </source>
</evidence>
<feature type="compositionally biased region" description="Polar residues" evidence="1">
    <location>
        <begin position="91"/>
        <end position="101"/>
    </location>
</feature>
<feature type="compositionally biased region" description="Basic and acidic residues" evidence="1">
    <location>
        <begin position="353"/>
        <end position="383"/>
    </location>
</feature>
<dbReference type="Proteomes" id="UP000759537">
    <property type="component" value="Unassembled WGS sequence"/>
</dbReference>
<feature type="compositionally biased region" description="Low complexity" evidence="1">
    <location>
        <begin position="342"/>
        <end position="352"/>
    </location>
</feature>
<sequence length="500" mass="55255">MEWRGASLAYTWPHHRHNSNATLKLLSLMNPYNNLDPSLFHSHDASSNTPQNDRTQEYHHQGPQEMTQNYSKVHRPPGAESVGPHPPLPTQPYSTSLSLTLGHTKMGEDASLMPTSFPMNVQPDESNNHPFYSSSPSRSASLSPSHSYPLRASASGLRHPSISQLPTSRSHPYSHLRASSQPSPKPMSVLGDGSGPSPYAGALQMTPPFSKPSDMRPSPLPVPVGVDISLLPPPGSPRDYSGADTQNAQNLIYATQTLFHEPPGFSPEPCFSPRFSDPISQAHGGPFSFDDPFPISTSPDSTDDSVNSMPSGPPAPSSITPGSTPLSHVPDHHQSLRLSQASSSSSTSSSSSRPERTPRRRRSEPPRDQRATTRLFDQRKSDDENTEALYKLFVPPGAEVKWKKDRLGIILFYATRLVERYNTVVEYCERNRDTREERLAQSDEGLQQNQGQLFGRHGDFSREAGHWVTTNDSLDHTLTNGLHHQQHNSPMDDRHDATRL</sequence>
<protein>
    <submittedName>
        <fullName evidence="2">Uncharacterized protein</fullName>
    </submittedName>
</protein>
<proteinExistence type="predicted"/>